<dbReference type="Proteomes" id="UP001433872">
    <property type="component" value="Segment"/>
</dbReference>
<evidence type="ECO:0000313" key="2">
    <source>
        <dbReference type="Proteomes" id="UP001433872"/>
    </source>
</evidence>
<proteinExistence type="predicted"/>
<accession>A0AAX4MYC3</accession>
<name>A0AAX4MYC3_9CAUD</name>
<keyword evidence="2" id="KW-1185">Reference proteome</keyword>
<protein>
    <submittedName>
        <fullName evidence="1">Uncharacterized protein</fullName>
    </submittedName>
</protein>
<evidence type="ECO:0000313" key="1">
    <source>
        <dbReference type="EMBL" id="WYV99303.1"/>
    </source>
</evidence>
<organism evidence="1 2">
    <name type="scientific">Pseudomonas phage vB_PpuM-KoPa-4</name>
    <dbReference type="NCBI Taxonomy" id="3132618"/>
    <lineage>
        <taxon>Viruses</taxon>
        <taxon>Duplodnaviria</taxon>
        <taxon>Heunggongvirae</taxon>
        <taxon>Uroviricota</taxon>
        <taxon>Caudoviricetes</taxon>
        <taxon>Vandenendeviridae</taxon>
        <taxon>Gorskivirinae</taxon>
        <taxon>Tartuvirus</taxon>
        <taxon>Tartuvirus kopa4</taxon>
    </lineage>
</organism>
<reference evidence="1" key="1">
    <citation type="submission" date="2024-03" db="EMBL/GenBank/DDBJ databases">
        <title>Isolation and characterization of a phage collection against Pseudomonas putida.</title>
        <authorList>
            <person name="Brauer A."/>
            <person name="Rosendahl S."/>
            <person name="Kangsep A."/>
            <person name="Rikberg R."/>
            <person name="Lewanczyk A.C."/>
            <person name="Horak R."/>
            <person name="Tamman H."/>
        </authorList>
    </citation>
    <scope>NUCLEOTIDE SEQUENCE</scope>
</reference>
<dbReference type="EMBL" id="PP496414">
    <property type="protein sequence ID" value="WYV99303.1"/>
    <property type="molecule type" value="Genomic_DNA"/>
</dbReference>
<sequence>MKGIVYKGVRIMPGSESWELLQAWKAGGGQRARDKLDKHLKELDRKWEKYLEEH</sequence>
<gene>
    <name evidence="1" type="ORF">KoPa4_00135</name>
</gene>